<accession>A0A1M5WW37</accession>
<dbReference type="STRING" id="996342.SAMN05443551_3560"/>
<dbReference type="GO" id="GO:0008171">
    <property type="term" value="F:O-methyltransferase activity"/>
    <property type="evidence" value="ECO:0007669"/>
    <property type="project" value="TreeGrafter"/>
</dbReference>
<keyword evidence="2" id="KW-0808">Transferase</keyword>
<proteinExistence type="predicted"/>
<dbReference type="NCBIfam" id="TIGR01444">
    <property type="entry name" value="fkbM_fam"/>
    <property type="match status" value="1"/>
</dbReference>
<dbReference type="Pfam" id="PF05050">
    <property type="entry name" value="Methyltransf_21"/>
    <property type="match status" value="1"/>
</dbReference>
<dbReference type="PANTHER" id="PTHR36973">
    <property type="entry name" value="SLL1456 PROTEIN-RELATED"/>
    <property type="match status" value="1"/>
</dbReference>
<dbReference type="PANTHER" id="PTHR36973:SF4">
    <property type="entry name" value="NODULATION PROTEIN"/>
    <property type="match status" value="1"/>
</dbReference>
<dbReference type="InterPro" id="IPR029063">
    <property type="entry name" value="SAM-dependent_MTases_sf"/>
</dbReference>
<gene>
    <name evidence="2" type="ORF">SAMN05443551_3560</name>
</gene>
<dbReference type="EMBL" id="FQXC01000005">
    <property type="protein sequence ID" value="SHH91836.1"/>
    <property type="molecule type" value="Genomic_DNA"/>
</dbReference>
<dbReference type="GO" id="GO:0032259">
    <property type="term" value="P:methylation"/>
    <property type="evidence" value="ECO:0007669"/>
    <property type="project" value="UniProtKB-KW"/>
</dbReference>
<dbReference type="AlphaFoldDB" id="A0A1M5WW37"/>
<keyword evidence="2" id="KW-0489">Methyltransferase</keyword>
<evidence type="ECO:0000313" key="3">
    <source>
        <dbReference type="Proteomes" id="UP000184221"/>
    </source>
</evidence>
<dbReference type="SUPFAM" id="SSF53335">
    <property type="entry name" value="S-adenosyl-L-methionine-dependent methyltransferases"/>
    <property type="match status" value="1"/>
</dbReference>
<reference evidence="2 3" key="1">
    <citation type="submission" date="2016-11" db="EMBL/GenBank/DDBJ databases">
        <authorList>
            <person name="Jaros S."/>
            <person name="Januszkiewicz K."/>
            <person name="Wedrychowicz H."/>
        </authorList>
    </citation>
    <scope>NUCLEOTIDE SEQUENCE [LARGE SCALE GENOMIC DNA]</scope>
    <source>
        <strain evidence="2 3">DSM 29431</strain>
    </source>
</reference>
<feature type="domain" description="Methyltransferase FkbM" evidence="1">
    <location>
        <begin position="86"/>
        <end position="234"/>
    </location>
</feature>
<dbReference type="Gene3D" id="3.40.50.150">
    <property type="entry name" value="Vaccinia Virus protein VP39"/>
    <property type="match status" value="1"/>
</dbReference>
<dbReference type="InterPro" id="IPR006342">
    <property type="entry name" value="FkbM_mtfrase"/>
</dbReference>
<protein>
    <submittedName>
        <fullName evidence="2">Methyltransferase, FkbM family</fullName>
    </submittedName>
</protein>
<name>A0A1M5WW37_9RHOB</name>
<dbReference type="OrthoDB" id="292760at2"/>
<keyword evidence="3" id="KW-1185">Reference proteome</keyword>
<evidence type="ECO:0000313" key="2">
    <source>
        <dbReference type="EMBL" id="SHH91836.1"/>
    </source>
</evidence>
<sequence length="266" mass="30007">MARARPFEFVKTLNRLGVGLEPTGSGDADLAGRPRKLMNKLARQGYTVERTGLDTKTLQGYGFEPDVVFDIGVDFGTPELYNAFPDRKFVLVDPVKESEQKVESWRGRIDYEFHCCAVGAKKGDITLNVPSTEAKTRHSRASILEFEDGYNDVFASIEERKIPMKRLDEISKGYKGTFGIKIDTEGYELEVIKGATQTLKKTEFVIAEASVQMRYKDGYRFSELVAAMAKNGFEILEFLRPIRPDAADCDVLFARFDSGRFHLTQD</sequence>
<organism evidence="2 3">
    <name type="scientific">Marivita hallyeonensis</name>
    <dbReference type="NCBI Taxonomy" id="996342"/>
    <lineage>
        <taxon>Bacteria</taxon>
        <taxon>Pseudomonadati</taxon>
        <taxon>Pseudomonadota</taxon>
        <taxon>Alphaproteobacteria</taxon>
        <taxon>Rhodobacterales</taxon>
        <taxon>Roseobacteraceae</taxon>
        <taxon>Marivita</taxon>
    </lineage>
</organism>
<evidence type="ECO:0000259" key="1">
    <source>
        <dbReference type="Pfam" id="PF05050"/>
    </source>
</evidence>
<dbReference type="Proteomes" id="UP000184221">
    <property type="component" value="Unassembled WGS sequence"/>
</dbReference>
<dbReference type="InterPro" id="IPR053188">
    <property type="entry name" value="FkbM_Methyltransferase"/>
</dbReference>